<dbReference type="AlphaFoldDB" id="A0A2H0V6W5"/>
<dbReference type="EMBL" id="PFAN01000103">
    <property type="protein sequence ID" value="PIR94823.1"/>
    <property type="molecule type" value="Genomic_DNA"/>
</dbReference>
<name>A0A2H0V6W5_9BACT</name>
<dbReference type="NCBIfam" id="TIGR00125">
    <property type="entry name" value="cyt_tran_rel"/>
    <property type="match status" value="1"/>
</dbReference>
<keyword evidence="1" id="KW-0808">Transferase</keyword>
<organism evidence="4 5">
    <name type="scientific">Candidatus Falkowbacteria bacterium CG10_big_fil_rev_8_21_14_0_10_37_6</name>
    <dbReference type="NCBI Taxonomy" id="1974563"/>
    <lineage>
        <taxon>Bacteria</taxon>
        <taxon>Candidatus Falkowiibacteriota</taxon>
    </lineage>
</organism>
<sequence>MKVMTFGSFDGLHKGHLSYFKQAKKYGDYLIAVIARDENIFKQKKHLPKYDELNRMKEVVNCGLVDKVILGNKNIYDVLIAEKPDIICLGYDQKADIEFLHQNFSQIKIVRLKSYKPNIYKSSLLNH</sequence>
<dbReference type="InterPro" id="IPR014729">
    <property type="entry name" value="Rossmann-like_a/b/a_fold"/>
</dbReference>
<accession>A0A2H0V6W5</accession>
<dbReference type="SUPFAM" id="SSF52374">
    <property type="entry name" value="Nucleotidylyl transferase"/>
    <property type="match status" value="1"/>
</dbReference>
<dbReference type="Gene3D" id="3.40.50.620">
    <property type="entry name" value="HUPs"/>
    <property type="match status" value="1"/>
</dbReference>
<dbReference type="Proteomes" id="UP000228614">
    <property type="component" value="Unassembled WGS sequence"/>
</dbReference>
<dbReference type="PANTHER" id="PTHR43793:SF1">
    <property type="entry name" value="FAD SYNTHASE"/>
    <property type="match status" value="1"/>
</dbReference>
<keyword evidence="2" id="KW-0548">Nucleotidyltransferase</keyword>
<dbReference type="GO" id="GO:0016779">
    <property type="term" value="F:nucleotidyltransferase activity"/>
    <property type="evidence" value="ECO:0007669"/>
    <property type="project" value="UniProtKB-KW"/>
</dbReference>
<evidence type="ECO:0000259" key="3">
    <source>
        <dbReference type="Pfam" id="PF01467"/>
    </source>
</evidence>
<feature type="domain" description="Cytidyltransferase-like" evidence="3">
    <location>
        <begin position="5"/>
        <end position="101"/>
    </location>
</feature>
<protein>
    <submittedName>
        <fullName evidence="4">FAD synthase</fullName>
    </submittedName>
</protein>
<proteinExistence type="predicted"/>
<evidence type="ECO:0000313" key="5">
    <source>
        <dbReference type="Proteomes" id="UP000228614"/>
    </source>
</evidence>
<evidence type="ECO:0000313" key="4">
    <source>
        <dbReference type="EMBL" id="PIR94823.1"/>
    </source>
</evidence>
<comment type="caution">
    <text evidence="4">The sequence shown here is derived from an EMBL/GenBank/DDBJ whole genome shotgun (WGS) entry which is preliminary data.</text>
</comment>
<dbReference type="InterPro" id="IPR004821">
    <property type="entry name" value="Cyt_trans-like"/>
</dbReference>
<reference evidence="5" key="1">
    <citation type="submission" date="2017-09" db="EMBL/GenBank/DDBJ databases">
        <title>Depth-based differentiation of microbial function through sediment-hosted aquifers and enrichment of novel symbionts in the deep terrestrial subsurface.</title>
        <authorList>
            <person name="Probst A.J."/>
            <person name="Ladd B."/>
            <person name="Jarett J.K."/>
            <person name="Geller-Mcgrath D.E."/>
            <person name="Sieber C.M.K."/>
            <person name="Emerson J.B."/>
            <person name="Anantharaman K."/>
            <person name="Thomas B.C."/>
            <person name="Malmstrom R."/>
            <person name="Stieglmeier M."/>
            <person name="Klingl A."/>
            <person name="Woyke T."/>
            <person name="Ryan C.M."/>
            <person name="Banfield J.F."/>
        </authorList>
    </citation>
    <scope>NUCLEOTIDE SEQUENCE [LARGE SCALE GENOMIC DNA]</scope>
</reference>
<evidence type="ECO:0000256" key="1">
    <source>
        <dbReference type="ARBA" id="ARBA00022679"/>
    </source>
</evidence>
<gene>
    <name evidence="4" type="ORF">COT95_02085</name>
</gene>
<dbReference type="Pfam" id="PF01467">
    <property type="entry name" value="CTP_transf_like"/>
    <property type="match status" value="1"/>
</dbReference>
<dbReference type="InterPro" id="IPR050385">
    <property type="entry name" value="Archaeal_FAD_synthase"/>
</dbReference>
<evidence type="ECO:0000256" key="2">
    <source>
        <dbReference type="ARBA" id="ARBA00022695"/>
    </source>
</evidence>
<dbReference type="PANTHER" id="PTHR43793">
    <property type="entry name" value="FAD SYNTHASE"/>
    <property type="match status" value="1"/>
</dbReference>